<dbReference type="GO" id="GO:0009507">
    <property type="term" value="C:chloroplast"/>
    <property type="evidence" value="ECO:0007669"/>
    <property type="project" value="TreeGrafter"/>
</dbReference>
<protein>
    <recommendedName>
        <fullName evidence="5">Protein LOW PSII ACCUMULATION 2, chloroplastic</fullName>
    </recommendedName>
</protein>
<dbReference type="PANTHER" id="PTHR37385">
    <property type="entry name" value="PROTEIN LOW PSII ACCUMULATION 2, CHLOROPLASTIC"/>
    <property type="match status" value="1"/>
</dbReference>
<feature type="compositionally biased region" description="Low complexity" evidence="1">
    <location>
        <begin position="42"/>
        <end position="52"/>
    </location>
</feature>
<dbReference type="PANTHER" id="PTHR37385:SF2">
    <property type="entry name" value="PROTEIN LPA2"/>
    <property type="match status" value="1"/>
</dbReference>
<dbReference type="EnsemblPlants" id="Kaladp0101s0263.1.v1.1">
    <property type="protein sequence ID" value="Kaladp0101s0263.1.v1.1"/>
    <property type="gene ID" value="Kaladp0101s0263.v1.1"/>
</dbReference>
<reference evidence="3" key="1">
    <citation type="submission" date="2021-01" db="UniProtKB">
        <authorList>
            <consortium name="EnsemblPlants"/>
        </authorList>
    </citation>
    <scope>IDENTIFICATION</scope>
</reference>
<evidence type="ECO:0000256" key="2">
    <source>
        <dbReference type="SAM" id="Phobius"/>
    </source>
</evidence>
<proteinExistence type="predicted"/>
<keyword evidence="4" id="KW-1185">Reference proteome</keyword>
<dbReference type="Gramene" id="Kaladp0101s0263.1.v1.1">
    <property type="protein sequence ID" value="Kaladp0101s0263.1.v1.1"/>
    <property type="gene ID" value="Kaladp0101s0263.v1.1"/>
</dbReference>
<organism evidence="3 4">
    <name type="scientific">Kalanchoe fedtschenkoi</name>
    <name type="common">Lavender scallops</name>
    <name type="synonym">South American air plant</name>
    <dbReference type="NCBI Taxonomy" id="63787"/>
    <lineage>
        <taxon>Eukaryota</taxon>
        <taxon>Viridiplantae</taxon>
        <taxon>Streptophyta</taxon>
        <taxon>Embryophyta</taxon>
        <taxon>Tracheophyta</taxon>
        <taxon>Spermatophyta</taxon>
        <taxon>Magnoliopsida</taxon>
        <taxon>eudicotyledons</taxon>
        <taxon>Gunneridae</taxon>
        <taxon>Pentapetalae</taxon>
        <taxon>Saxifragales</taxon>
        <taxon>Crassulaceae</taxon>
        <taxon>Kalanchoe</taxon>
    </lineage>
</organism>
<feature type="region of interest" description="Disordered" evidence="1">
    <location>
        <begin position="39"/>
        <end position="98"/>
    </location>
</feature>
<evidence type="ECO:0008006" key="5">
    <source>
        <dbReference type="Google" id="ProtNLM"/>
    </source>
</evidence>
<evidence type="ECO:0000256" key="1">
    <source>
        <dbReference type="SAM" id="MobiDB-lite"/>
    </source>
</evidence>
<feature type="compositionally biased region" description="Basic residues" evidence="1">
    <location>
        <begin position="64"/>
        <end position="78"/>
    </location>
</feature>
<keyword evidence="2" id="KW-0472">Membrane</keyword>
<evidence type="ECO:0000313" key="4">
    <source>
        <dbReference type="Proteomes" id="UP000594263"/>
    </source>
</evidence>
<feature type="region of interest" description="Disordered" evidence="1">
    <location>
        <begin position="1"/>
        <end position="21"/>
    </location>
</feature>
<evidence type="ECO:0000313" key="3">
    <source>
        <dbReference type="EnsemblPlants" id="Kaladp0101s0263.1.v1.1"/>
    </source>
</evidence>
<dbReference type="AlphaFoldDB" id="A0A7N0V7H3"/>
<feature type="compositionally biased region" description="Polar residues" evidence="1">
    <location>
        <begin position="8"/>
        <end position="17"/>
    </location>
</feature>
<dbReference type="InterPro" id="IPR038789">
    <property type="entry name" value="LPA2-like"/>
</dbReference>
<feature type="compositionally biased region" description="Low complexity" evidence="1">
    <location>
        <begin position="79"/>
        <end position="92"/>
    </location>
</feature>
<feature type="transmembrane region" description="Helical" evidence="2">
    <location>
        <begin position="139"/>
        <end position="161"/>
    </location>
</feature>
<dbReference type="Proteomes" id="UP000594263">
    <property type="component" value="Unplaced"/>
</dbReference>
<keyword evidence="2" id="KW-0812">Transmembrane</keyword>
<dbReference type="OMA" id="ASIVWRT"/>
<name>A0A7N0V7H3_KALFE</name>
<keyword evidence="2" id="KW-1133">Transmembrane helix</keyword>
<sequence length="171" mass="18429">MALAVHTSRWSSPLNQVSLPPRSRKPKLLLIKCQEAEEASDEAAAADAPPGSSGVGFGPSTAPKQKRAGRAAVIRRRAPVQQQPIAPRPAAGDQDEKGRNESAFLVTWLGLGVVILAQGLTLSASGFLPEEWDRFIVKYVYPTFTPTVGFFLAGTVAYGVLKYLQNQQLDK</sequence>
<feature type="transmembrane region" description="Helical" evidence="2">
    <location>
        <begin position="103"/>
        <end position="127"/>
    </location>
</feature>
<accession>A0A7N0V7H3</accession>